<dbReference type="PROSITE" id="PS50158">
    <property type="entry name" value="ZF_CCHC"/>
    <property type="match status" value="1"/>
</dbReference>
<dbReference type="PANTHER" id="PTHR31286">
    <property type="entry name" value="GLYCINE-RICH CELL WALL STRUCTURAL PROTEIN 1.8-LIKE"/>
    <property type="match status" value="1"/>
</dbReference>
<gene>
    <name evidence="4" type="ORF">CXB51_032360</name>
</gene>
<name>A0A8J5YCQ8_9ROSI</name>
<dbReference type="GO" id="GO:0008270">
    <property type="term" value="F:zinc ion binding"/>
    <property type="evidence" value="ECO:0007669"/>
    <property type="project" value="UniProtKB-KW"/>
</dbReference>
<feature type="compositionally biased region" description="Basic and acidic residues" evidence="2">
    <location>
        <begin position="234"/>
        <end position="245"/>
    </location>
</feature>
<keyword evidence="1" id="KW-0479">Metal-binding</keyword>
<evidence type="ECO:0000313" key="4">
    <source>
        <dbReference type="EMBL" id="KAG8475545.1"/>
    </source>
</evidence>
<evidence type="ECO:0000259" key="3">
    <source>
        <dbReference type="PROSITE" id="PS50158"/>
    </source>
</evidence>
<reference evidence="4 5" key="1">
    <citation type="journal article" date="2021" name="bioRxiv">
        <title>The Gossypium anomalum genome as a resource for cotton improvement and evolutionary analysis of hybrid incompatibility.</title>
        <authorList>
            <person name="Grover C.E."/>
            <person name="Yuan D."/>
            <person name="Arick M.A."/>
            <person name="Miller E.R."/>
            <person name="Hu G."/>
            <person name="Peterson D.G."/>
            <person name="Wendel J.F."/>
            <person name="Udall J.A."/>
        </authorList>
    </citation>
    <scope>NUCLEOTIDE SEQUENCE [LARGE SCALE GENOMIC DNA]</scope>
    <source>
        <strain evidence="4">JFW-Udall</strain>
        <tissue evidence="4">Leaf</tissue>
    </source>
</reference>
<feature type="compositionally biased region" description="Basic residues" evidence="2">
    <location>
        <begin position="221"/>
        <end position="233"/>
    </location>
</feature>
<keyword evidence="1" id="KW-0863">Zinc-finger</keyword>
<organism evidence="4 5">
    <name type="scientific">Gossypium anomalum</name>
    <dbReference type="NCBI Taxonomy" id="47600"/>
    <lineage>
        <taxon>Eukaryota</taxon>
        <taxon>Viridiplantae</taxon>
        <taxon>Streptophyta</taxon>
        <taxon>Embryophyta</taxon>
        <taxon>Tracheophyta</taxon>
        <taxon>Spermatophyta</taxon>
        <taxon>Magnoliopsida</taxon>
        <taxon>eudicotyledons</taxon>
        <taxon>Gunneridae</taxon>
        <taxon>Pentapetalae</taxon>
        <taxon>rosids</taxon>
        <taxon>malvids</taxon>
        <taxon>Malvales</taxon>
        <taxon>Malvaceae</taxon>
        <taxon>Malvoideae</taxon>
        <taxon>Gossypium</taxon>
    </lineage>
</organism>
<accession>A0A8J5YCQ8</accession>
<dbReference type="GO" id="GO:0003676">
    <property type="term" value="F:nucleic acid binding"/>
    <property type="evidence" value="ECO:0007669"/>
    <property type="project" value="InterPro"/>
</dbReference>
<protein>
    <recommendedName>
        <fullName evidence="3">CCHC-type domain-containing protein</fullName>
    </recommendedName>
</protein>
<dbReference type="OrthoDB" id="998076at2759"/>
<sequence>MVYGNYLTVQPWSRDFSTDKQHPSKIVVWMRMSGLPYRYYNKKLLRIIASTLGTVVKVNYNTTKSRRGKFVRFAIVVDLMKPIKAFVGINNVPFCVECEGLPLICYKCGCYGHLQERCPSERKEQEEARSVGSASRPSPPSIERIMAGQNCFGLWMQAPGWKQRPTKQLAANNYGKKRNGVTLASKNTHFDNLVDLDDTIIEESRDFGNANFSADKGSGNGKKRKKGNGKQKIRGADGVKKKRND</sequence>
<evidence type="ECO:0000256" key="1">
    <source>
        <dbReference type="PROSITE-ProRule" id="PRU00047"/>
    </source>
</evidence>
<dbReference type="InterPro" id="IPR001878">
    <property type="entry name" value="Znf_CCHC"/>
</dbReference>
<dbReference type="InterPro" id="IPR040256">
    <property type="entry name" value="At4g02000-like"/>
</dbReference>
<keyword evidence="5" id="KW-1185">Reference proteome</keyword>
<keyword evidence="1" id="KW-0862">Zinc</keyword>
<proteinExistence type="predicted"/>
<comment type="caution">
    <text evidence="4">The sequence shown here is derived from an EMBL/GenBank/DDBJ whole genome shotgun (WGS) entry which is preliminary data.</text>
</comment>
<feature type="region of interest" description="Disordered" evidence="2">
    <location>
        <begin position="207"/>
        <end position="245"/>
    </location>
</feature>
<feature type="domain" description="CCHC-type" evidence="3">
    <location>
        <begin position="105"/>
        <end position="120"/>
    </location>
</feature>
<dbReference type="PANTHER" id="PTHR31286:SF99">
    <property type="entry name" value="DUF4283 DOMAIN-CONTAINING PROTEIN"/>
    <property type="match status" value="1"/>
</dbReference>
<evidence type="ECO:0000256" key="2">
    <source>
        <dbReference type="SAM" id="MobiDB-lite"/>
    </source>
</evidence>
<dbReference type="Proteomes" id="UP000701853">
    <property type="component" value="Chromosome 12"/>
</dbReference>
<dbReference type="EMBL" id="JAHUZN010000012">
    <property type="protein sequence ID" value="KAG8475545.1"/>
    <property type="molecule type" value="Genomic_DNA"/>
</dbReference>
<dbReference type="AlphaFoldDB" id="A0A8J5YCQ8"/>
<evidence type="ECO:0000313" key="5">
    <source>
        <dbReference type="Proteomes" id="UP000701853"/>
    </source>
</evidence>